<reference evidence="2" key="1">
    <citation type="journal article" date="2006" name="PLoS Biol.">
        <title>Macronuclear genome sequence of the ciliate Tetrahymena thermophila, a model eukaryote.</title>
        <authorList>
            <person name="Eisen J.A."/>
            <person name="Coyne R.S."/>
            <person name="Wu M."/>
            <person name="Wu D."/>
            <person name="Thiagarajan M."/>
            <person name="Wortman J.R."/>
            <person name="Badger J.H."/>
            <person name="Ren Q."/>
            <person name="Amedeo P."/>
            <person name="Jones K.M."/>
            <person name="Tallon L.J."/>
            <person name="Delcher A.L."/>
            <person name="Salzberg S.L."/>
            <person name="Silva J.C."/>
            <person name="Haas B.J."/>
            <person name="Majoros W.H."/>
            <person name="Farzad M."/>
            <person name="Carlton J.M."/>
            <person name="Smith R.K. Jr."/>
            <person name="Garg J."/>
            <person name="Pearlman R.E."/>
            <person name="Karrer K.M."/>
            <person name="Sun L."/>
            <person name="Manning G."/>
            <person name="Elde N.C."/>
            <person name="Turkewitz A.P."/>
            <person name="Asai D.J."/>
            <person name="Wilkes D.E."/>
            <person name="Wang Y."/>
            <person name="Cai H."/>
            <person name="Collins K."/>
            <person name="Stewart B.A."/>
            <person name="Lee S.R."/>
            <person name="Wilamowska K."/>
            <person name="Weinberg Z."/>
            <person name="Ruzzo W.L."/>
            <person name="Wloga D."/>
            <person name="Gaertig J."/>
            <person name="Frankel J."/>
            <person name="Tsao C.-C."/>
            <person name="Gorovsky M.A."/>
            <person name="Keeling P.J."/>
            <person name="Waller R.F."/>
            <person name="Patron N.J."/>
            <person name="Cherry J.M."/>
            <person name="Stover N.A."/>
            <person name="Krieger C.J."/>
            <person name="del Toro C."/>
            <person name="Ryder H.F."/>
            <person name="Williamson S.C."/>
            <person name="Barbeau R.A."/>
            <person name="Hamilton E.P."/>
            <person name="Orias E."/>
        </authorList>
    </citation>
    <scope>NUCLEOTIDE SEQUENCE [LARGE SCALE GENOMIC DNA]</scope>
    <source>
        <strain evidence="2">SB210</strain>
    </source>
</reference>
<dbReference type="RefSeq" id="XP_012653025.1">
    <property type="nucleotide sequence ID" value="XM_012797571.1"/>
</dbReference>
<accession>W7XCY1</accession>
<sequence length="182" mass="21635">MFKILSFTIQNFFQEQQIEEQFVSVVVKYVLVLFQQIQVLAANGLVASLQRQKFNFYLGLFDHYCRDNQNQQKKMECHLNHTFQNFPFPFAVMGIKQIQVIYFLNSISITHNHSFCFRGAAHFTISHQHTSFQLSRCYQIVFLPVPKTSFLNHQIFQVSFLFILMIQFQLDTKISFHLQHEI</sequence>
<keyword evidence="2" id="KW-1185">Reference proteome</keyword>
<dbReference type="AlphaFoldDB" id="W7XCY1"/>
<dbReference type="GeneID" id="24437134"/>
<dbReference type="Proteomes" id="UP000009168">
    <property type="component" value="Unassembled WGS sequence"/>
</dbReference>
<organism evidence="1 2">
    <name type="scientific">Tetrahymena thermophila (strain SB210)</name>
    <dbReference type="NCBI Taxonomy" id="312017"/>
    <lineage>
        <taxon>Eukaryota</taxon>
        <taxon>Sar</taxon>
        <taxon>Alveolata</taxon>
        <taxon>Ciliophora</taxon>
        <taxon>Intramacronucleata</taxon>
        <taxon>Oligohymenophorea</taxon>
        <taxon>Hymenostomatida</taxon>
        <taxon>Tetrahymenina</taxon>
        <taxon>Tetrahymenidae</taxon>
        <taxon>Tetrahymena</taxon>
    </lineage>
</organism>
<gene>
    <name evidence="1" type="ORF">TTHERM_000078939</name>
</gene>
<dbReference type="KEGG" id="tet:TTHERM_000078939"/>
<name>W7XCY1_TETTS</name>
<evidence type="ECO:0000313" key="2">
    <source>
        <dbReference type="Proteomes" id="UP000009168"/>
    </source>
</evidence>
<protein>
    <submittedName>
        <fullName evidence="1">Uncharacterized protein</fullName>
    </submittedName>
</protein>
<evidence type="ECO:0000313" key="1">
    <source>
        <dbReference type="EMBL" id="EWS74448.1"/>
    </source>
</evidence>
<dbReference type="EMBL" id="GG662704">
    <property type="protein sequence ID" value="EWS74448.1"/>
    <property type="molecule type" value="Genomic_DNA"/>
</dbReference>
<dbReference type="InParanoid" id="W7XCY1"/>
<proteinExistence type="predicted"/>